<dbReference type="InterPro" id="IPR011013">
    <property type="entry name" value="Gal_mutarotase_sf_dom"/>
</dbReference>
<dbReference type="PANTHER" id="PTHR11051">
    <property type="entry name" value="GLYCOSYL HYDROLASE-RELATED"/>
    <property type="match status" value="1"/>
</dbReference>
<dbReference type="SUPFAM" id="SSF48208">
    <property type="entry name" value="Six-hairpin glycosidases"/>
    <property type="match status" value="1"/>
</dbReference>
<dbReference type="GO" id="GO:0004553">
    <property type="term" value="F:hydrolase activity, hydrolyzing O-glycosyl compounds"/>
    <property type="evidence" value="ECO:0007669"/>
    <property type="project" value="TreeGrafter"/>
</dbReference>
<protein>
    <submittedName>
        <fullName evidence="4">Glycosyl hydrolase family 65 central catalytic domain protein</fullName>
    </submittedName>
</protein>
<dbReference type="InterPro" id="IPR037018">
    <property type="entry name" value="GH65_N"/>
</dbReference>
<feature type="domain" description="Glycoside hydrolase family 65 central catalytic" evidence="2">
    <location>
        <begin position="193"/>
        <end position="284"/>
    </location>
</feature>
<dbReference type="Pfam" id="PF03632">
    <property type="entry name" value="Glyco_hydro_65m"/>
    <property type="match status" value="1"/>
</dbReference>
<dbReference type="Pfam" id="PF03636">
    <property type="entry name" value="Glyco_hydro_65N"/>
    <property type="match status" value="1"/>
</dbReference>
<sequence>MKVVSTRLVSLAQRSVAAIEYVVEAIDEFTRVTVQSELVANEDLPQTSGDPRVAAVLDNPLEAVEQDSSERRAMLMHRTRASGLMMSAVMDHEIDVPGRVEFDTETRPDLARTTVICGLRPGQRLRIVKYLAYGWSSLRSRPALRDQAVAALTSARYSGWQGLLDAQRKYLDEFWDSADVEVEGDPVIQQAVRFGLFHILQASARAEVRAIPGKGLTGSGYDGHAFWDTEGFVLPVLTYTAPHAAADALRWRAATLDLARERAAVLDLQGAAFPWRTIRGQECSGTGRPARRPFTSTPTSQRRSSATASSPATSRWRKSAAWRC</sequence>
<dbReference type="SUPFAM" id="SSF74650">
    <property type="entry name" value="Galactose mutarotase-like"/>
    <property type="match status" value="1"/>
</dbReference>
<feature type="region of interest" description="Disordered" evidence="1">
    <location>
        <begin position="282"/>
        <end position="324"/>
    </location>
</feature>
<evidence type="ECO:0000256" key="1">
    <source>
        <dbReference type="SAM" id="MobiDB-lite"/>
    </source>
</evidence>
<reference evidence="4" key="1">
    <citation type="submission" date="2014-01" db="EMBL/GenBank/DDBJ databases">
        <authorList>
            <person name="Brown-Elliot B."/>
            <person name="Wallace R."/>
            <person name="Lenaerts A."/>
            <person name="Ordway D."/>
            <person name="DeGroote M.A."/>
            <person name="Parker T."/>
            <person name="Sizemore C."/>
            <person name="Tallon L.J."/>
            <person name="Sadzewicz L.K."/>
            <person name="Sengamalay N."/>
            <person name="Fraser C.M."/>
            <person name="Hine E."/>
            <person name="Shefchek K.A."/>
            <person name="Das S.P."/>
            <person name="Tettelin H."/>
        </authorList>
    </citation>
    <scope>NUCLEOTIDE SEQUENCE [LARGE SCALE GENOMIC DNA]</scope>
    <source>
        <strain evidence="4">4042</strain>
    </source>
</reference>
<comment type="caution">
    <text evidence="4">The sequence shown here is derived from an EMBL/GenBank/DDBJ whole genome shotgun (WGS) entry which is preliminary data.</text>
</comment>
<evidence type="ECO:0000313" key="4">
    <source>
        <dbReference type="EMBL" id="EUA06698.1"/>
    </source>
</evidence>
<proteinExistence type="predicted"/>
<gene>
    <name evidence="4" type="ORF">I553_0523</name>
</gene>
<feature type="compositionally biased region" description="Basic residues" evidence="1">
    <location>
        <begin position="315"/>
        <end position="324"/>
    </location>
</feature>
<dbReference type="GO" id="GO:0005975">
    <property type="term" value="P:carbohydrate metabolic process"/>
    <property type="evidence" value="ECO:0007669"/>
    <property type="project" value="InterPro"/>
</dbReference>
<dbReference type="InterPro" id="IPR012341">
    <property type="entry name" value="6hp_glycosidase-like_sf"/>
</dbReference>
<accession>X7YJJ9</accession>
<dbReference type="AlphaFoldDB" id="X7YJJ9"/>
<dbReference type="PANTHER" id="PTHR11051:SF13">
    <property type="entry name" value="GLYCOSYL TRANSFERASE"/>
    <property type="match status" value="1"/>
</dbReference>
<dbReference type="Gene3D" id="1.50.10.10">
    <property type="match status" value="1"/>
</dbReference>
<feature type="compositionally biased region" description="Low complexity" evidence="1">
    <location>
        <begin position="292"/>
        <end position="314"/>
    </location>
</feature>
<dbReference type="PATRIC" id="fig|1299334.3.peg.10108"/>
<dbReference type="GO" id="GO:0030246">
    <property type="term" value="F:carbohydrate binding"/>
    <property type="evidence" value="ECO:0007669"/>
    <property type="project" value="InterPro"/>
</dbReference>
<organism evidence="4">
    <name type="scientific">Mycobacterium xenopi 4042</name>
    <dbReference type="NCBI Taxonomy" id="1299334"/>
    <lineage>
        <taxon>Bacteria</taxon>
        <taxon>Bacillati</taxon>
        <taxon>Actinomycetota</taxon>
        <taxon>Actinomycetes</taxon>
        <taxon>Mycobacteriales</taxon>
        <taxon>Mycobacteriaceae</taxon>
        <taxon>Mycobacterium</taxon>
    </lineage>
</organism>
<name>X7YJJ9_MYCXE</name>
<dbReference type="Gene3D" id="2.70.98.40">
    <property type="entry name" value="Glycoside hydrolase, family 65, N-terminal domain"/>
    <property type="match status" value="1"/>
</dbReference>
<dbReference type="InterPro" id="IPR005195">
    <property type="entry name" value="Glyco_hydro_65_M"/>
</dbReference>
<keyword evidence="4" id="KW-0378">Hydrolase</keyword>
<evidence type="ECO:0000259" key="2">
    <source>
        <dbReference type="Pfam" id="PF03632"/>
    </source>
</evidence>
<feature type="domain" description="Glycoside hydrolase family 65 N-terminal" evidence="3">
    <location>
        <begin position="2"/>
        <end position="136"/>
    </location>
</feature>
<dbReference type="EMBL" id="JAOB01000093">
    <property type="protein sequence ID" value="EUA06698.1"/>
    <property type="molecule type" value="Genomic_DNA"/>
</dbReference>
<dbReference type="InterPro" id="IPR005196">
    <property type="entry name" value="Glyco_hydro_65_N"/>
</dbReference>
<dbReference type="InterPro" id="IPR008928">
    <property type="entry name" value="6-hairpin_glycosidase_sf"/>
</dbReference>
<evidence type="ECO:0000259" key="3">
    <source>
        <dbReference type="Pfam" id="PF03636"/>
    </source>
</evidence>
<dbReference type="GO" id="GO:0016757">
    <property type="term" value="F:glycosyltransferase activity"/>
    <property type="evidence" value="ECO:0007669"/>
    <property type="project" value="UniProtKB-ARBA"/>
</dbReference>